<dbReference type="Pfam" id="PF13561">
    <property type="entry name" value="adh_short_C2"/>
    <property type="match status" value="1"/>
</dbReference>
<evidence type="ECO:0000256" key="2">
    <source>
        <dbReference type="ARBA" id="ARBA00023002"/>
    </source>
</evidence>
<sequence>MSSTSSLAPADERVLQACADGDEAKAIALVDADPALRAAAYGIAKRALNGWVRRSAPTPGWAGAGIALNAVASGVEDTPAAAWILADDEVRESVEAAAPQPFGGFPGQPEWVGHLIGWLASPENRFVTGQVIFADGGAEAALLGDRQWR</sequence>
<keyword evidence="4" id="KW-1185">Reference proteome</keyword>
<dbReference type="PANTHER" id="PTHR24321:SF8">
    <property type="entry name" value="ESTRADIOL 17-BETA-DEHYDROGENASE 8-RELATED"/>
    <property type="match status" value="1"/>
</dbReference>
<comment type="caution">
    <text evidence="3">The sequence shown here is derived from an EMBL/GenBank/DDBJ whole genome shotgun (WGS) entry which is preliminary data.</text>
</comment>
<dbReference type="Gene3D" id="3.40.50.720">
    <property type="entry name" value="NAD(P)-binding Rossmann-like Domain"/>
    <property type="match status" value="1"/>
</dbReference>
<proteinExistence type="inferred from homology"/>
<protein>
    <submittedName>
        <fullName evidence="3">SDR family oxidoreductase</fullName>
    </submittedName>
</protein>
<reference evidence="4" key="1">
    <citation type="journal article" date="2019" name="Int. J. Syst. Evol. Microbiol.">
        <title>The Global Catalogue of Microorganisms (GCM) 10K type strain sequencing project: providing services to taxonomists for standard genome sequencing and annotation.</title>
        <authorList>
            <consortium name="The Broad Institute Genomics Platform"/>
            <consortium name="The Broad Institute Genome Sequencing Center for Infectious Disease"/>
            <person name="Wu L."/>
            <person name="Ma J."/>
        </authorList>
    </citation>
    <scope>NUCLEOTIDE SEQUENCE [LARGE SCALE GENOMIC DNA]</scope>
    <source>
        <strain evidence="4">CGMCC 4.7241</strain>
    </source>
</reference>
<evidence type="ECO:0000256" key="1">
    <source>
        <dbReference type="ARBA" id="ARBA00006484"/>
    </source>
</evidence>
<dbReference type="InterPro" id="IPR036291">
    <property type="entry name" value="NAD(P)-bd_dom_sf"/>
</dbReference>
<gene>
    <name evidence="3" type="ORF">ACFOUW_04080</name>
</gene>
<accession>A0ABV7Y4P9</accession>
<dbReference type="Proteomes" id="UP001595699">
    <property type="component" value="Unassembled WGS sequence"/>
</dbReference>
<comment type="similarity">
    <text evidence="1">Belongs to the short-chain dehydrogenases/reductases (SDR) family.</text>
</comment>
<dbReference type="RefSeq" id="WP_205120169.1">
    <property type="nucleotide sequence ID" value="NZ_JAFBCM010000001.1"/>
</dbReference>
<evidence type="ECO:0000313" key="3">
    <source>
        <dbReference type="EMBL" id="MFC3760003.1"/>
    </source>
</evidence>
<dbReference type="InterPro" id="IPR002347">
    <property type="entry name" value="SDR_fam"/>
</dbReference>
<dbReference type="SUPFAM" id="SSF51735">
    <property type="entry name" value="NAD(P)-binding Rossmann-fold domains"/>
    <property type="match status" value="1"/>
</dbReference>
<evidence type="ECO:0000313" key="4">
    <source>
        <dbReference type="Proteomes" id="UP001595699"/>
    </source>
</evidence>
<organism evidence="3 4">
    <name type="scientific">Tenggerimyces flavus</name>
    <dbReference type="NCBI Taxonomy" id="1708749"/>
    <lineage>
        <taxon>Bacteria</taxon>
        <taxon>Bacillati</taxon>
        <taxon>Actinomycetota</taxon>
        <taxon>Actinomycetes</taxon>
        <taxon>Propionibacteriales</taxon>
        <taxon>Nocardioidaceae</taxon>
        <taxon>Tenggerimyces</taxon>
    </lineage>
</organism>
<dbReference type="PANTHER" id="PTHR24321">
    <property type="entry name" value="DEHYDROGENASES, SHORT CHAIN"/>
    <property type="match status" value="1"/>
</dbReference>
<keyword evidence="2" id="KW-0560">Oxidoreductase</keyword>
<dbReference type="EMBL" id="JBHRZH010000004">
    <property type="protein sequence ID" value="MFC3760003.1"/>
    <property type="molecule type" value="Genomic_DNA"/>
</dbReference>
<name>A0ABV7Y4P9_9ACTN</name>